<name>A0AAD9YZJ8_9LECA</name>
<dbReference type="Proteomes" id="UP001276659">
    <property type="component" value="Unassembled WGS sequence"/>
</dbReference>
<evidence type="ECO:0000256" key="5">
    <source>
        <dbReference type="SAM" id="MobiDB-lite"/>
    </source>
</evidence>
<evidence type="ECO:0000256" key="1">
    <source>
        <dbReference type="ARBA" id="ARBA00004141"/>
    </source>
</evidence>
<gene>
    <name evidence="7" type="ORF">OEA41_005527</name>
</gene>
<dbReference type="InterPro" id="IPR008521">
    <property type="entry name" value="Mg_trans_NIPA"/>
</dbReference>
<feature type="transmembrane region" description="Helical" evidence="6">
    <location>
        <begin position="121"/>
        <end position="139"/>
    </location>
</feature>
<keyword evidence="4 6" id="KW-0472">Membrane</keyword>
<feature type="transmembrane region" description="Helical" evidence="6">
    <location>
        <begin position="184"/>
        <end position="202"/>
    </location>
</feature>
<feature type="transmembrane region" description="Helical" evidence="6">
    <location>
        <begin position="12"/>
        <end position="33"/>
    </location>
</feature>
<feature type="transmembrane region" description="Helical" evidence="6">
    <location>
        <begin position="81"/>
        <end position="101"/>
    </location>
</feature>
<evidence type="ECO:0000256" key="2">
    <source>
        <dbReference type="ARBA" id="ARBA00022692"/>
    </source>
</evidence>
<feature type="transmembrane region" description="Helical" evidence="6">
    <location>
        <begin position="160"/>
        <end position="178"/>
    </location>
</feature>
<protein>
    <recommendedName>
        <fullName evidence="9">DUF803 domain-containing protein</fullName>
    </recommendedName>
</protein>
<evidence type="ECO:0008006" key="9">
    <source>
        <dbReference type="Google" id="ProtNLM"/>
    </source>
</evidence>
<evidence type="ECO:0000256" key="3">
    <source>
        <dbReference type="ARBA" id="ARBA00022989"/>
    </source>
</evidence>
<dbReference type="PANTHER" id="PTHR12570:SF86">
    <property type="entry name" value="ADR321CP"/>
    <property type="match status" value="1"/>
</dbReference>
<evidence type="ECO:0000256" key="6">
    <source>
        <dbReference type="SAM" id="Phobius"/>
    </source>
</evidence>
<feature type="compositionally biased region" description="Polar residues" evidence="5">
    <location>
        <begin position="346"/>
        <end position="359"/>
    </location>
</feature>
<feature type="compositionally biased region" description="Gly residues" evidence="5">
    <location>
        <begin position="419"/>
        <end position="433"/>
    </location>
</feature>
<keyword evidence="8" id="KW-1185">Reference proteome</keyword>
<dbReference type="PANTHER" id="PTHR12570">
    <property type="match status" value="1"/>
</dbReference>
<comment type="subcellular location">
    <subcellularLocation>
        <location evidence="1">Membrane</location>
        <topology evidence="1">Multi-pass membrane protein</topology>
    </subcellularLocation>
</comment>
<evidence type="ECO:0000313" key="7">
    <source>
        <dbReference type="EMBL" id="KAK3169079.1"/>
    </source>
</evidence>
<keyword evidence="2 6" id="KW-0812">Transmembrane</keyword>
<evidence type="ECO:0000313" key="8">
    <source>
        <dbReference type="Proteomes" id="UP001276659"/>
    </source>
</evidence>
<reference evidence="7" key="1">
    <citation type="submission" date="2022-11" db="EMBL/GenBank/DDBJ databases">
        <title>Chromosomal genome sequence assembly and mating type (MAT) locus characterization of the leprose asexual lichenized fungus Lepraria neglecta (Nyl.) Erichsen.</title>
        <authorList>
            <person name="Allen J.L."/>
            <person name="Pfeffer B."/>
        </authorList>
    </citation>
    <scope>NUCLEOTIDE SEQUENCE</scope>
    <source>
        <strain evidence="7">Allen 5258</strain>
    </source>
</reference>
<dbReference type="AlphaFoldDB" id="A0AAD9YZJ8"/>
<feature type="region of interest" description="Disordered" evidence="5">
    <location>
        <begin position="241"/>
        <end position="285"/>
    </location>
</feature>
<comment type="caution">
    <text evidence="7">The sequence shown here is derived from an EMBL/GenBank/DDBJ whole genome shotgun (WGS) entry which is preliminary data.</text>
</comment>
<accession>A0AAD9YZJ8</accession>
<feature type="region of interest" description="Disordered" evidence="5">
    <location>
        <begin position="306"/>
        <end position="377"/>
    </location>
</feature>
<evidence type="ECO:0000256" key="4">
    <source>
        <dbReference type="ARBA" id="ARBA00023136"/>
    </source>
</evidence>
<dbReference type="GO" id="GO:0016020">
    <property type="term" value="C:membrane"/>
    <property type="evidence" value="ECO:0007669"/>
    <property type="project" value="UniProtKB-SubCell"/>
</dbReference>
<organism evidence="7 8">
    <name type="scientific">Lepraria neglecta</name>
    <dbReference type="NCBI Taxonomy" id="209136"/>
    <lineage>
        <taxon>Eukaryota</taxon>
        <taxon>Fungi</taxon>
        <taxon>Dikarya</taxon>
        <taxon>Ascomycota</taxon>
        <taxon>Pezizomycotina</taxon>
        <taxon>Lecanoromycetes</taxon>
        <taxon>OSLEUM clade</taxon>
        <taxon>Lecanoromycetidae</taxon>
        <taxon>Lecanorales</taxon>
        <taxon>Lecanorineae</taxon>
        <taxon>Stereocaulaceae</taxon>
        <taxon>Lepraria</taxon>
    </lineage>
</organism>
<proteinExistence type="predicted"/>
<feature type="compositionally biased region" description="Polar residues" evidence="5">
    <location>
        <begin position="315"/>
        <end position="329"/>
    </location>
</feature>
<sequence>MGQLGELSPQASVAVGILIGLVSTSVQSLGLTLQRKSHVLEDEKGPNDLRRPPHRRRRWQSGLVFNSICASLILGEPFTRWSFGGTFLVSAGAVLIAIFGAIGEPAHNLDQLLELLGRRQFILWMIGQAILVVVIIIGAKSLKLMNPWASNSPRMRLFRGMAYGAVSGILSAHSLLVAKSAVELLIALGTLILLLGVLALSWRLNNDPTTRPPVSQNPLTPGMGFVDDDSDSEAEANTLISPVDEEAALPNGNGKESPFLYHRTTRPISWPHGPRTPTMQNNDILSATRLRRKGITESEEIWEELEDDTLTELSPFSQRRGSSAQTTPHFKTPMSRSDDKAIDQGPNESSPLLSRSGTGRSYRDKRRRRSAPMLEALDCNRERDRRRKSVESQEAVGGWWKMKNWWYGSQKSKGKGKGPDNGNGNGNGASNGA</sequence>
<dbReference type="GO" id="GO:0015095">
    <property type="term" value="F:magnesium ion transmembrane transporter activity"/>
    <property type="evidence" value="ECO:0007669"/>
    <property type="project" value="InterPro"/>
</dbReference>
<keyword evidence="3 6" id="KW-1133">Transmembrane helix</keyword>
<dbReference type="EMBL" id="JASNWA010000010">
    <property type="protein sequence ID" value="KAK3169079.1"/>
    <property type="molecule type" value="Genomic_DNA"/>
</dbReference>
<feature type="region of interest" description="Disordered" evidence="5">
    <location>
        <begin position="408"/>
        <end position="433"/>
    </location>
</feature>